<proteinExistence type="predicted"/>
<dbReference type="EMBL" id="BOPG01000001">
    <property type="protein sequence ID" value="GIJ52496.1"/>
    <property type="molecule type" value="Genomic_DNA"/>
</dbReference>
<sequence>MKRRGILLPTVVALVAAAALIGIGPAVPSTDGCPTVDAAGTVSAATLESPVPARACALAGKVVGFGPLAVRVPEKDGEAVTAAGSARTGHPTTLTVERRHGTVRARIWRPGGAPAPRPPVSRMGRAVTETASVRCGDAAGAWLGMRWQSPYRWTMRVAGLPAYLGAFEPVRDAVRAAATSVDQGRNSCGLTADLALSQRYSGETTRDAGINADGTCGDRDDRNVVAFGRLDGGLLALTCLWWSRGRTVESDVRISDVPGLFTLDPVAGCSGSWDLQGTLTHEFGHVFGLGHVSYAEHGELTMSDGLAACSTGFRALGLGDYQTLRGQYGTT</sequence>
<evidence type="ECO:0008006" key="3">
    <source>
        <dbReference type="Google" id="ProtNLM"/>
    </source>
</evidence>
<gene>
    <name evidence="1" type="ORF">Vau01_000120</name>
</gene>
<dbReference type="RefSeq" id="WP_203985458.1">
    <property type="nucleotide sequence ID" value="NZ_BOPG01000001.1"/>
</dbReference>
<accession>A0A8J4DWG7</accession>
<keyword evidence="2" id="KW-1185">Reference proteome</keyword>
<dbReference type="GO" id="GO:0008237">
    <property type="term" value="F:metallopeptidase activity"/>
    <property type="evidence" value="ECO:0007669"/>
    <property type="project" value="InterPro"/>
</dbReference>
<evidence type="ECO:0000313" key="2">
    <source>
        <dbReference type="Proteomes" id="UP000612585"/>
    </source>
</evidence>
<organism evidence="1 2">
    <name type="scientific">Virgisporangium aurantiacum</name>
    <dbReference type="NCBI Taxonomy" id="175570"/>
    <lineage>
        <taxon>Bacteria</taxon>
        <taxon>Bacillati</taxon>
        <taxon>Actinomycetota</taxon>
        <taxon>Actinomycetes</taxon>
        <taxon>Micromonosporales</taxon>
        <taxon>Micromonosporaceae</taxon>
        <taxon>Virgisporangium</taxon>
    </lineage>
</organism>
<evidence type="ECO:0000313" key="1">
    <source>
        <dbReference type="EMBL" id="GIJ52496.1"/>
    </source>
</evidence>
<dbReference type="AlphaFoldDB" id="A0A8J4DWG7"/>
<reference evidence="1" key="1">
    <citation type="submission" date="2021-01" db="EMBL/GenBank/DDBJ databases">
        <title>Whole genome shotgun sequence of Virgisporangium aurantiacum NBRC 16421.</title>
        <authorList>
            <person name="Komaki H."/>
            <person name="Tamura T."/>
        </authorList>
    </citation>
    <scope>NUCLEOTIDE SEQUENCE</scope>
    <source>
        <strain evidence="1">NBRC 16421</strain>
    </source>
</reference>
<protein>
    <recommendedName>
        <fullName evidence="3">Matrixin</fullName>
    </recommendedName>
</protein>
<dbReference type="Gene3D" id="3.40.390.10">
    <property type="entry name" value="Collagenase (Catalytic Domain)"/>
    <property type="match status" value="1"/>
</dbReference>
<dbReference type="Proteomes" id="UP000612585">
    <property type="component" value="Unassembled WGS sequence"/>
</dbReference>
<dbReference type="SUPFAM" id="SSF55486">
    <property type="entry name" value="Metalloproteases ('zincins'), catalytic domain"/>
    <property type="match status" value="1"/>
</dbReference>
<comment type="caution">
    <text evidence="1">The sequence shown here is derived from an EMBL/GenBank/DDBJ whole genome shotgun (WGS) entry which is preliminary data.</text>
</comment>
<name>A0A8J4DWG7_9ACTN</name>
<dbReference type="InterPro" id="IPR024079">
    <property type="entry name" value="MetalloPept_cat_dom_sf"/>
</dbReference>